<comment type="caution">
    <text evidence="8">The sequence shown here is derived from an EMBL/GenBank/DDBJ whole genome shotgun (WGS) entry which is preliminary data.</text>
</comment>
<dbReference type="InterPro" id="IPR008806">
    <property type="entry name" value="RNA_pol_III_Rpc82_C"/>
</dbReference>
<accession>A0A7C8HZ13</accession>
<dbReference type="PANTHER" id="PTHR12949:SF0">
    <property type="entry name" value="DNA-DIRECTED RNA POLYMERASE III SUBUNIT RPC3"/>
    <property type="match status" value="1"/>
</dbReference>
<evidence type="ECO:0000259" key="6">
    <source>
        <dbReference type="Pfam" id="PF05645"/>
    </source>
</evidence>
<keyword evidence="4" id="KW-0804">Transcription</keyword>
<evidence type="ECO:0000313" key="9">
    <source>
        <dbReference type="Proteomes" id="UP000481861"/>
    </source>
</evidence>
<evidence type="ECO:0000256" key="4">
    <source>
        <dbReference type="RuleBase" id="RU367076"/>
    </source>
</evidence>
<dbReference type="OrthoDB" id="272392at2759"/>
<dbReference type="Gene3D" id="1.10.10.10">
    <property type="entry name" value="Winged helix-like DNA-binding domain superfamily/Winged helix DNA-binding domain"/>
    <property type="match status" value="2"/>
</dbReference>
<feature type="region of interest" description="Disordered" evidence="5">
    <location>
        <begin position="134"/>
        <end position="183"/>
    </location>
</feature>
<feature type="domain" description="RNA polymerase III subunit RPC82-related helix-turn-helix" evidence="7">
    <location>
        <begin position="14"/>
        <end position="70"/>
    </location>
</feature>
<dbReference type="Pfam" id="PF05645">
    <property type="entry name" value="RNA_pol_Rpc82"/>
    <property type="match status" value="1"/>
</dbReference>
<dbReference type="InterPro" id="IPR039748">
    <property type="entry name" value="RPC3"/>
</dbReference>
<dbReference type="EMBL" id="JAADJZ010000032">
    <property type="protein sequence ID" value="KAF2865674.1"/>
    <property type="molecule type" value="Genomic_DNA"/>
</dbReference>
<organism evidence="8 9">
    <name type="scientific">Massariosphaeria phaeospora</name>
    <dbReference type="NCBI Taxonomy" id="100035"/>
    <lineage>
        <taxon>Eukaryota</taxon>
        <taxon>Fungi</taxon>
        <taxon>Dikarya</taxon>
        <taxon>Ascomycota</taxon>
        <taxon>Pezizomycotina</taxon>
        <taxon>Dothideomycetes</taxon>
        <taxon>Pleosporomycetidae</taxon>
        <taxon>Pleosporales</taxon>
        <taxon>Pleosporales incertae sedis</taxon>
        <taxon>Massariosphaeria</taxon>
    </lineage>
</organism>
<name>A0A7C8HZ13_9PLEO</name>
<keyword evidence="4" id="KW-0240">DNA-directed RNA polymerase</keyword>
<comment type="subunit">
    <text evidence="2 4">Component of the RNA polymerase III (Pol III) complex consisting of 17 subunits.</text>
</comment>
<comment type="similarity">
    <text evidence="1 4">Belongs to the RNA polymerase beta chain family.</text>
</comment>
<comment type="function">
    <text evidence="3 4">DNA-dependent RNA polymerase catalyzes the transcription of DNA into RNA using the four ribonucleoside triphosphates as substrates. Specific core component of RNA polymerase III which synthesizes small RNAs, such as 5S rRNA and tRNAs.</text>
</comment>
<dbReference type="GO" id="GO:0006351">
    <property type="term" value="P:DNA-templated transcription"/>
    <property type="evidence" value="ECO:0007669"/>
    <property type="project" value="InterPro"/>
</dbReference>
<dbReference type="Proteomes" id="UP000481861">
    <property type="component" value="Unassembled WGS sequence"/>
</dbReference>
<evidence type="ECO:0000256" key="3">
    <source>
        <dbReference type="ARBA" id="ARBA00025127"/>
    </source>
</evidence>
<proteinExistence type="inferred from homology"/>
<evidence type="ECO:0000256" key="5">
    <source>
        <dbReference type="SAM" id="MobiDB-lite"/>
    </source>
</evidence>
<evidence type="ECO:0000313" key="8">
    <source>
        <dbReference type="EMBL" id="KAF2865674.1"/>
    </source>
</evidence>
<comment type="subcellular location">
    <subcellularLocation>
        <location evidence="4">Nucleus</location>
    </subcellularLocation>
</comment>
<dbReference type="AlphaFoldDB" id="A0A7C8HZ13"/>
<dbReference type="PANTHER" id="PTHR12949">
    <property type="entry name" value="RNA POLYMERASE III DNA DIRECTED -RELATED"/>
    <property type="match status" value="1"/>
</dbReference>
<keyword evidence="4" id="KW-0539">Nucleus</keyword>
<evidence type="ECO:0000256" key="1">
    <source>
        <dbReference type="ARBA" id="ARBA00006835"/>
    </source>
</evidence>
<sequence length="692" mass="77656">MSYVQRETPILADLCTSLVEDHVGELAARIFSVLARLGRQTLAAIARASYLSARQIRNGLSVLLQHNLVFHSPVGAPLVHYEIDWHYSYALVRQGSIAKFVEERFDKRASNVVANLLSLGPTRIGDLKEAYFPAHDADSDDESDDGTANGSPLKKAKTNGVNGISTKTNGDVNGDSHTDHHATNGATELGAQRKHPADDIPAEHVNGEPVAQDEGVIASEKQLLDIVQLLMREGWLMEADQTQFLSPGDLHAMVQETVIEEEHHGIAPTGTKAKDDMVRSILRRKRKIRDGWLTVPATLSSRKRQAPDSGHDRSTKRLKTNGGNEWSANTSNGASSQRETSPEDDIPIRVNPEKVAVAMRSAQLVHLVEQRLGLVTAQVYQTILWQLERDLPRCFEEWPDPPLPLKPGEEPNVEPPWVDPESLITARDIAKNLDRHLDVCAGLDPHTIVKITGKGHVRGNVLTEPVDPYGLSLDEKTRVVDAHIHLLSEDPFHFVSWHSRAGTISRWRVEFDEISKALIQYEIENTVLARQKGLGVKLIRALKKKGRLDERGACNAMMMSANDIRGTINDLTVQGMIQTQEVPKVDRREAKHSLHLIWYDRQRAREKLLHDTYKGMLRIIQRIAFEREKVQVLISKAERSDVVGNEEKWLSQSDLDELKKWREVQEKLFLQLTREDELVATLRDFIGPLVSA</sequence>
<feature type="compositionally biased region" description="Polar residues" evidence="5">
    <location>
        <begin position="159"/>
        <end position="171"/>
    </location>
</feature>
<evidence type="ECO:0000259" key="7">
    <source>
        <dbReference type="Pfam" id="PF08221"/>
    </source>
</evidence>
<feature type="compositionally biased region" description="Basic and acidic residues" evidence="5">
    <location>
        <begin position="305"/>
        <end position="315"/>
    </location>
</feature>
<feature type="region of interest" description="Disordered" evidence="5">
    <location>
        <begin position="297"/>
        <end position="346"/>
    </location>
</feature>
<protein>
    <recommendedName>
        <fullName evidence="4">DNA-directed RNA polymerase III subunit RPC3</fullName>
        <shortName evidence="4">RNA polymerase III subunit C3</shortName>
    </recommendedName>
</protein>
<dbReference type="InterPro" id="IPR036388">
    <property type="entry name" value="WH-like_DNA-bd_sf"/>
</dbReference>
<feature type="domain" description="RNA polymerase III Rpc82 C -terminal" evidence="6">
    <location>
        <begin position="229"/>
        <end position="518"/>
    </location>
</feature>
<reference evidence="8 9" key="1">
    <citation type="submission" date="2020-01" db="EMBL/GenBank/DDBJ databases">
        <authorList>
            <consortium name="DOE Joint Genome Institute"/>
            <person name="Haridas S."/>
            <person name="Albert R."/>
            <person name="Binder M."/>
            <person name="Bloem J."/>
            <person name="Labutti K."/>
            <person name="Salamov A."/>
            <person name="Andreopoulos B."/>
            <person name="Baker S.E."/>
            <person name="Barry K."/>
            <person name="Bills G."/>
            <person name="Bluhm B.H."/>
            <person name="Cannon C."/>
            <person name="Castanera R."/>
            <person name="Culley D.E."/>
            <person name="Daum C."/>
            <person name="Ezra D."/>
            <person name="Gonzalez J.B."/>
            <person name="Henrissat B."/>
            <person name="Kuo A."/>
            <person name="Liang C."/>
            <person name="Lipzen A."/>
            <person name="Lutzoni F."/>
            <person name="Magnuson J."/>
            <person name="Mondo S."/>
            <person name="Nolan M."/>
            <person name="Ohm R."/>
            <person name="Pangilinan J."/>
            <person name="Park H.-J.H."/>
            <person name="Ramirez L."/>
            <person name="Alfaro M."/>
            <person name="Sun H."/>
            <person name="Tritt A."/>
            <person name="Yoshinaga Y."/>
            <person name="Zwiers L.-H.L."/>
            <person name="Turgeon B.G."/>
            <person name="Goodwin S.B."/>
            <person name="Spatafora J.W."/>
            <person name="Crous P.W."/>
            <person name="Grigoriev I.V."/>
        </authorList>
    </citation>
    <scope>NUCLEOTIDE SEQUENCE [LARGE SCALE GENOMIC DNA]</scope>
    <source>
        <strain evidence="8 9">CBS 611.86</strain>
    </source>
</reference>
<dbReference type="InterPro" id="IPR013197">
    <property type="entry name" value="RNA_pol_III_RPC82-rel_HTH"/>
</dbReference>
<gene>
    <name evidence="8" type="ORF">BDV95DRAFT_554257</name>
</gene>
<dbReference type="GO" id="GO:0003697">
    <property type="term" value="F:single-stranded DNA binding"/>
    <property type="evidence" value="ECO:0007669"/>
    <property type="project" value="UniProtKB-UniRule"/>
</dbReference>
<evidence type="ECO:0000256" key="2">
    <source>
        <dbReference type="ARBA" id="ARBA00011206"/>
    </source>
</evidence>
<dbReference type="Pfam" id="PF08221">
    <property type="entry name" value="HTH_9"/>
    <property type="match status" value="1"/>
</dbReference>
<feature type="compositionally biased region" description="Polar residues" evidence="5">
    <location>
        <begin position="321"/>
        <end position="339"/>
    </location>
</feature>
<keyword evidence="9" id="KW-1185">Reference proteome</keyword>
<dbReference type="GO" id="GO:0005666">
    <property type="term" value="C:RNA polymerase III complex"/>
    <property type="evidence" value="ECO:0007669"/>
    <property type="project" value="UniProtKB-UniRule"/>
</dbReference>